<dbReference type="Proteomes" id="UP000696280">
    <property type="component" value="Unassembled WGS sequence"/>
</dbReference>
<feature type="region of interest" description="Disordered" evidence="1">
    <location>
        <begin position="157"/>
        <end position="186"/>
    </location>
</feature>
<feature type="compositionally biased region" description="Basic and acidic residues" evidence="1">
    <location>
        <begin position="388"/>
        <end position="423"/>
    </location>
</feature>
<feature type="compositionally biased region" description="Basic and acidic residues" evidence="1">
    <location>
        <begin position="163"/>
        <end position="174"/>
    </location>
</feature>
<feature type="compositionally biased region" description="Basic residues" evidence="1">
    <location>
        <begin position="228"/>
        <end position="250"/>
    </location>
</feature>
<gene>
    <name evidence="2" type="ORF">HYFRA_00004857</name>
</gene>
<evidence type="ECO:0000313" key="3">
    <source>
        <dbReference type="Proteomes" id="UP000696280"/>
    </source>
</evidence>
<comment type="caution">
    <text evidence="2">The sequence shown here is derived from an EMBL/GenBank/DDBJ whole genome shotgun (WGS) entry which is preliminary data.</text>
</comment>
<protein>
    <submittedName>
        <fullName evidence="2">Uncharacterized protein</fullName>
    </submittedName>
</protein>
<feature type="compositionally biased region" description="Basic and acidic residues" evidence="1">
    <location>
        <begin position="338"/>
        <end position="348"/>
    </location>
</feature>
<feature type="compositionally biased region" description="Polar residues" evidence="1">
    <location>
        <begin position="444"/>
        <end position="457"/>
    </location>
</feature>
<name>A0A9N9KNI6_9HELO</name>
<feature type="compositionally biased region" description="Low complexity" evidence="1">
    <location>
        <begin position="216"/>
        <end position="227"/>
    </location>
</feature>
<feature type="compositionally biased region" description="Basic and acidic residues" evidence="1">
    <location>
        <begin position="459"/>
        <end position="470"/>
    </location>
</feature>
<proteinExistence type="predicted"/>
<evidence type="ECO:0000313" key="2">
    <source>
        <dbReference type="EMBL" id="CAG8949232.1"/>
    </source>
</evidence>
<feature type="compositionally biased region" description="Polar residues" evidence="1">
    <location>
        <begin position="520"/>
        <end position="532"/>
    </location>
</feature>
<feature type="region of interest" description="Disordered" evidence="1">
    <location>
        <begin position="1"/>
        <end position="23"/>
    </location>
</feature>
<evidence type="ECO:0000256" key="1">
    <source>
        <dbReference type="SAM" id="MobiDB-lite"/>
    </source>
</evidence>
<sequence length="720" mass="82796">MLTVYKSSGSDGSESDKEKKKVKAGIPAYAQTVKKIHGKPHFVRYKQDKPLATGVGIMGELFGVPPPKRKAKEKEKRSKSIGALPTIHMIGGTPVLYPPGVHPEQAYLAYHQNFRPMVLPPNYQQLPMGSVSHPPNPTPADFSNLQDFTKHYKVIQNPTTESKGAKESKEEKPPKTNRTGHYCNHCGKPRSKRYHIQHPLVLDQVSNTGFCRRCQSDASSTSDSSSSKHSRKVKDKKYKHKHKSARKKVHVRFEGHSPDGSQGKSTKKGHKYNSDPESHVRRQKSKHKKERYEPSEHSSDEESFEEEERGRQGRRPPKHRYEHEYEYFSSHPQQRSQPMERYRTHERQFSPGDVVDDALRMAGPRTSSPLTRSIKVTDTKIRRPLAQHRPDFRYVEPHDTHSGHHQGRLDRPTEYIEERKAELSEFPWVSQARRPDEDEYLSPIDTTPPRNRVSQPENYHLRESERRNMERGSGNVRRAQGWTQEEIDAELFRRRGPEDTYRQEFTQEEAAQHYRDNWNRDPNYSNETSPAPQQRAPRRNNRADMDGYQVDPYVSYRHVEPRGPPRTPRAPSPPAPAASSSLSPTPAPKQVLHLRVSSRTDMIMYMRGQNMEPEGVMLMLADNLPESKWLRLMIIKSNDIIVDILPENKNIISKSNSILVEALPPGNKWRGNMAILIRLLVMIEAEENLDGQWFENLVIEVLAQRGKEEEDITMGKLGQG</sequence>
<feature type="region of interest" description="Disordered" evidence="1">
    <location>
        <begin position="214"/>
        <end position="502"/>
    </location>
</feature>
<feature type="compositionally biased region" description="Polar residues" evidence="1">
    <location>
        <begin position="365"/>
        <end position="374"/>
    </location>
</feature>
<feature type="compositionally biased region" description="Basic and acidic residues" evidence="1">
    <location>
        <begin position="490"/>
        <end position="502"/>
    </location>
</feature>
<dbReference type="AlphaFoldDB" id="A0A9N9KNI6"/>
<feature type="region of interest" description="Disordered" evidence="1">
    <location>
        <begin position="514"/>
        <end position="590"/>
    </location>
</feature>
<feature type="compositionally biased region" description="Pro residues" evidence="1">
    <location>
        <begin position="564"/>
        <end position="576"/>
    </location>
</feature>
<accession>A0A9N9KNI6</accession>
<dbReference type="EMBL" id="CAJVRL010000002">
    <property type="protein sequence ID" value="CAG8949232.1"/>
    <property type="molecule type" value="Genomic_DNA"/>
</dbReference>
<feature type="compositionally biased region" description="Basic and acidic residues" evidence="1">
    <location>
        <begin position="290"/>
        <end position="300"/>
    </location>
</feature>
<reference evidence="2" key="1">
    <citation type="submission" date="2021-07" db="EMBL/GenBank/DDBJ databases">
        <authorList>
            <person name="Durling M."/>
        </authorList>
    </citation>
    <scope>NUCLEOTIDE SEQUENCE</scope>
</reference>
<feature type="compositionally biased region" description="Low complexity" evidence="1">
    <location>
        <begin position="1"/>
        <end position="12"/>
    </location>
</feature>
<organism evidence="2 3">
    <name type="scientific">Hymenoscyphus fraxineus</name>
    <dbReference type="NCBI Taxonomy" id="746836"/>
    <lineage>
        <taxon>Eukaryota</taxon>
        <taxon>Fungi</taxon>
        <taxon>Dikarya</taxon>
        <taxon>Ascomycota</taxon>
        <taxon>Pezizomycotina</taxon>
        <taxon>Leotiomycetes</taxon>
        <taxon>Helotiales</taxon>
        <taxon>Helotiaceae</taxon>
        <taxon>Hymenoscyphus</taxon>
    </lineage>
</organism>
<keyword evidence="3" id="KW-1185">Reference proteome</keyword>